<evidence type="ECO:0000256" key="2">
    <source>
        <dbReference type="ARBA" id="ARBA00022692"/>
    </source>
</evidence>
<dbReference type="HOGENOM" id="CLU_273486_0_0_1"/>
<dbReference type="InterPro" id="IPR050186">
    <property type="entry name" value="TPT_transporter"/>
</dbReference>
<feature type="transmembrane region" description="Helical" evidence="5">
    <location>
        <begin position="404"/>
        <end position="427"/>
    </location>
</feature>
<evidence type="ECO:0000313" key="7">
    <source>
        <dbReference type="EMBL" id="EED86840.1"/>
    </source>
</evidence>
<feature type="transmembrane region" description="Helical" evidence="5">
    <location>
        <begin position="371"/>
        <end position="392"/>
    </location>
</feature>
<dbReference type="PaxDb" id="35128-Thaps10533"/>
<feature type="transmembrane region" description="Helical" evidence="5">
    <location>
        <begin position="270"/>
        <end position="292"/>
    </location>
</feature>
<dbReference type="KEGG" id="tps:THAPSDRAFT_10533"/>
<proteinExistence type="predicted"/>
<feature type="transmembrane region" description="Helical" evidence="5">
    <location>
        <begin position="213"/>
        <end position="233"/>
    </location>
</feature>
<feature type="transmembrane region" description="Helical" evidence="5">
    <location>
        <begin position="191"/>
        <end position="207"/>
    </location>
</feature>
<dbReference type="GO" id="GO:0015297">
    <property type="term" value="F:antiporter activity"/>
    <property type="evidence" value="ECO:0000318"/>
    <property type="project" value="GO_Central"/>
</dbReference>
<keyword evidence="2 5" id="KW-0812">Transmembrane</keyword>
<evidence type="ECO:0000256" key="1">
    <source>
        <dbReference type="ARBA" id="ARBA00004141"/>
    </source>
</evidence>
<dbReference type="GO" id="GO:0015786">
    <property type="term" value="P:UDP-glucose transmembrane transport"/>
    <property type="evidence" value="ECO:0000318"/>
    <property type="project" value="GO_Central"/>
</dbReference>
<feature type="transmembrane region" description="Helical" evidence="5">
    <location>
        <begin position="161"/>
        <end position="179"/>
    </location>
</feature>
<name>B8LCX4_THAPS</name>
<protein>
    <recommendedName>
        <fullName evidence="6">Sugar phosphate transporter domain-containing protein</fullName>
    </recommendedName>
</protein>
<dbReference type="InParanoid" id="B8LCX4"/>
<dbReference type="AlphaFoldDB" id="B8LCX4"/>
<dbReference type="GO" id="GO:0005793">
    <property type="term" value="C:endoplasmic reticulum-Golgi intermediate compartment"/>
    <property type="evidence" value="ECO:0000318"/>
    <property type="project" value="GO_Central"/>
</dbReference>
<evidence type="ECO:0000256" key="3">
    <source>
        <dbReference type="ARBA" id="ARBA00022989"/>
    </source>
</evidence>
<evidence type="ECO:0000259" key="6">
    <source>
        <dbReference type="Pfam" id="PF03151"/>
    </source>
</evidence>
<dbReference type="GeneID" id="7442616"/>
<sequence>MSSIADDITRSQFSSSATSSTSKNHRLATIAGFLPISFFIVCWYWSSSINAVATQRLLSQNDASHGEANHDASEVHSPSSMLAAVLLTAAQLVVGSMASLVLIWISKFVLPSYSISAIASSSSSSSHVIVGLLHCMLLCTNIGFAFGSASLVQVIKLLEPIETLLLSAIVIVLTNTDYATRISEILSVKKMASTFIIVGGTSMLLAQKEMEANYKSIVFALGSGFCMALRNVLKKNGGDRDTNYKRGRSVKEEKLPSSCGEVFLKGMYNFTLITTMSAIPAALIALLAMLFNNLSPKAVVELISHKNDVKTNLIQAVIFHCLYNMSSITVLSLTSAPVHSLLNVGKRIANVLSAAVVFSVPLTYWGKIGILLAGMGALLHIDDSTWILSGIAKSRHYKHRRTRVFVIWIVSMNALWWVGMQSLASIANGITTAESMRHLGVHPSVAHSSSIVVWMYPFPPPSSSNSTFVVKEGESLICPYRMACQGKGSPINMAHLTEGTFFHNFLLDHPYRKLLHFEDFNHHMQAIAMISLLLKGEGVCVRTLGGMEEFCNALQFSDYNPYHEANDTIDLFTTTFPYKLLQDDRAVSSTDLNLSPDMNTDQFATYGPPPITSVNSGRYNSGEDIQSMAAVGWYPFVSSVRSKDKPFENYTGNFILNCLNSGGDLFPSLDDPQETMNLMKKTELVSIFTGKGAITNNLESFRLYTEEVQPFGCRSTLTCQWLKEQKIKSYYSACLTLTSTYDGGLLSLDGTNPSHNALPILEPKSNFSTDVSHVREEKDLILMVDVVDTSVVPKSVRDRARHLSADIPKITIAIQELCKSGKRSDVTCKNLFVCHSTNETLFMLLIFQVITSRIHVGLPASALGVPVIFVSKAGWLPGGHERTGRVSGLLEVFHRVDKQRGWDWTFGDLSGDMSPNPGSHYADRFRASFWNRLKKNDYYNDAAHVFGRIPLKRQGADLYSQDIQSKFHFIFDPSDFTCWQTRRAIESVFYFHPNAKVFVHVSSNELDLGAFSIFMESGYDLEARKFEYGEKETSSNNMVKVCGILQSFGGVFLSKQTYLRGELSDTLDSGYVLKKDGSVAMMVAARGDVILESALSSNDVSFRASQPNAKEWDVSTLTADETNNCMGDVNWVLPSSDVVAVTVDAHSLQEHKILMDSECYGLLEKNCIYCDELHWEY</sequence>
<dbReference type="eggNOG" id="ENOG502STWV">
    <property type="taxonomic scope" value="Eukaryota"/>
</dbReference>
<dbReference type="EMBL" id="DS999418">
    <property type="protein sequence ID" value="EED86840.1"/>
    <property type="molecule type" value="Genomic_DNA"/>
</dbReference>
<keyword evidence="4 5" id="KW-0472">Membrane</keyword>
<feature type="transmembrane region" description="Helical" evidence="5">
    <location>
        <begin position="126"/>
        <end position="149"/>
    </location>
</feature>
<reference evidence="7 8" key="1">
    <citation type="journal article" date="2004" name="Science">
        <title>The genome of the diatom Thalassiosira pseudonana: ecology, evolution, and metabolism.</title>
        <authorList>
            <person name="Armbrust E.V."/>
            <person name="Berges J.A."/>
            <person name="Bowler C."/>
            <person name="Green B.R."/>
            <person name="Martinez D."/>
            <person name="Putnam N.H."/>
            <person name="Zhou S."/>
            <person name="Allen A.E."/>
            <person name="Apt K.E."/>
            <person name="Bechner M."/>
            <person name="Brzezinski M.A."/>
            <person name="Chaal B.K."/>
            <person name="Chiovitti A."/>
            <person name="Davis A.K."/>
            <person name="Demarest M.S."/>
            <person name="Detter J.C."/>
            <person name="Glavina T."/>
            <person name="Goodstein D."/>
            <person name="Hadi M.Z."/>
            <person name="Hellsten U."/>
            <person name="Hildebrand M."/>
            <person name="Jenkins B.D."/>
            <person name="Jurka J."/>
            <person name="Kapitonov V.V."/>
            <person name="Kroger N."/>
            <person name="Lau W.W."/>
            <person name="Lane T.W."/>
            <person name="Larimer F.W."/>
            <person name="Lippmeier J.C."/>
            <person name="Lucas S."/>
            <person name="Medina M."/>
            <person name="Montsant A."/>
            <person name="Obornik M."/>
            <person name="Parker M.S."/>
            <person name="Palenik B."/>
            <person name="Pazour G.J."/>
            <person name="Richardson P.M."/>
            <person name="Rynearson T.A."/>
            <person name="Saito M.A."/>
            <person name="Schwartz D.C."/>
            <person name="Thamatrakoln K."/>
            <person name="Valentin K."/>
            <person name="Vardi A."/>
            <person name="Wilkerson F.P."/>
            <person name="Rokhsar D.S."/>
        </authorList>
    </citation>
    <scope>NUCLEOTIDE SEQUENCE [LARGE SCALE GENOMIC DNA]</scope>
    <source>
        <strain evidence="7 8">CCMP1335</strain>
    </source>
</reference>
<dbReference type="InterPro" id="IPR004853">
    <property type="entry name" value="Sugar_P_trans_dom"/>
</dbReference>
<dbReference type="GO" id="GO:0005801">
    <property type="term" value="C:cis-Golgi network"/>
    <property type="evidence" value="ECO:0000318"/>
    <property type="project" value="GO_Central"/>
</dbReference>
<keyword evidence="8" id="KW-1185">Reference proteome</keyword>
<gene>
    <name evidence="7" type="ORF">THAPSDRAFT_10533</name>
</gene>
<organism evidence="7 8">
    <name type="scientific">Thalassiosira pseudonana</name>
    <name type="common">Marine diatom</name>
    <name type="synonym">Cyclotella nana</name>
    <dbReference type="NCBI Taxonomy" id="35128"/>
    <lineage>
        <taxon>Eukaryota</taxon>
        <taxon>Sar</taxon>
        <taxon>Stramenopiles</taxon>
        <taxon>Ochrophyta</taxon>
        <taxon>Bacillariophyta</taxon>
        <taxon>Coscinodiscophyceae</taxon>
        <taxon>Thalassiosirophycidae</taxon>
        <taxon>Thalassiosirales</taxon>
        <taxon>Thalassiosiraceae</taxon>
        <taxon>Thalassiosira</taxon>
    </lineage>
</organism>
<dbReference type="GO" id="GO:0016020">
    <property type="term" value="C:membrane"/>
    <property type="evidence" value="ECO:0007669"/>
    <property type="project" value="UniProtKB-SubCell"/>
</dbReference>
<evidence type="ECO:0000256" key="5">
    <source>
        <dbReference type="SAM" id="Phobius"/>
    </source>
</evidence>
<dbReference type="GO" id="GO:0005794">
    <property type="term" value="C:Golgi apparatus"/>
    <property type="evidence" value="ECO:0000318"/>
    <property type="project" value="GO_Central"/>
</dbReference>
<feature type="transmembrane region" description="Helical" evidence="5">
    <location>
        <begin position="81"/>
        <end position="105"/>
    </location>
</feature>
<feature type="transmembrane region" description="Helical" evidence="5">
    <location>
        <begin position="312"/>
        <end position="336"/>
    </location>
</feature>
<evidence type="ECO:0000256" key="4">
    <source>
        <dbReference type="ARBA" id="ARBA00023136"/>
    </source>
</evidence>
<keyword evidence="3 5" id="KW-1133">Transmembrane helix</keyword>
<dbReference type="PANTHER" id="PTHR11132">
    <property type="entry name" value="SOLUTE CARRIER FAMILY 35"/>
    <property type="match status" value="1"/>
</dbReference>
<evidence type="ECO:0000313" key="8">
    <source>
        <dbReference type="Proteomes" id="UP000001449"/>
    </source>
</evidence>
<dbReference type="Proteomes" id="UP000001449">
    <property type="component" value="Chromosome 16"/>
</dbReference>
<accession>B8LCX4</accession>
<dbReference type="RefSeq" id="XP_002296856.1">
    <property type="nucleotide sequence ID" value="XM_002296820.1"/>
</dbReference>
<comment type="subcellular location">
    <subcellularLocation>
        <location evidence="1">Membrane</location>
        <topology evidence="1">Multi-pass membrane protein</topology>
    </subcellularLocation>
</comment>
<reference evidence="7 8" key="2">
    <citation type="journal article" date="2008" name="Nature">
        <title>The Phaeodactylum genome reveals the evolutionary history of diatom genomes.</title>
        <authorList>
            <person name="Bowler C."/>
            <person name="Allen A.E."/>
            <person name="Badger J.H."/>
            <person name="Grimwood J."/>
            <person name="Jabbari K."/>
            <person name="Kuo A."/>
            <person name="Maheswari U."/>
            <person name="Martens C."/>
            <person name="Maumus F."/>
            <person name="Otillar R.P."/>
            <person name="Rayko E."/>
            <person name="Salamov A."/>
            <person name="Vandepoele K."/>
            <person name="Beszteri B."/>
            <person name="Gruber A."/>
            <person name="Heijde M."/>
            <person name="Katinka M."/>
            <person name="Mock T."/>
            <person name="Valentin K."/>
            <person name="Verret F."/>
            <person name="Berges J.A."/>
            <person name="Brownlee C."/>
            <person name="Cadoret J.P."/>
            <person name="Chiovitti A."/>
            <person name="Choi C.J."/>
            <person name="Coesel S."/>
            <person name="De Martino A."/>
            <person name="Detter J.C."/>
            <person name="Durkin C."/>
            <person name="Falciatore A."/>
            <person name="Fournet J."/>
            <person name="Haruta M."/>
            <person name="Huysman M.J."/>
            <person name="Jenkins B.D."/>
            <person name="Jiroutova K."/>
            <person name="Jorgensen R.E."/>
            <person name="Joubert Y."/>
            <person name="Kaplan A."/>
            <person name="Kroger N."/>
            <person name="Kroth P.G."/>
            <person name="La Roche J."/>
            <person name="Lindquist E."/>
            <person name="Lommer M."/>
            <person name="Martin-Jezequel V."/>
            <person name="Lopez P.J."/>
            <person name="Lucas S."/>
            <person name="Mangogna M."/>
            <person name="McGinnis K."/>
            <person name="Medlin L.K."/>
            <person name="Montsant A."/>
            <person name="Oudot-Le Secq M.P."/>
            <person name="Napoli C."/>
            <person name="Obornik M."/>
            <person name="Parker M.S."/>
            <person name="Petit J.L."/>
            <person name="Porcel B.M."/>
            <person name="Poulsen N."/>
            <person name="Robison M."/>
            <person name="Rychlewski L."/>
            <person name="Rynearson T.A."/>
            <person name="Schmutz J."/>
            <person name="Shapiro H."/>
            <person name="Siaut M."/>
            <person name="Stanley M."/>
            <person name="Sussman M.R."/>
            <person name="Taylor A.R."/>
            <person name="Vardi A."/>
            <person name="von Dassow P."/>
            <person name="Vyverman W."/>
            <person name="Willis A."/>
            <person name="Wyrwicz L.S."/>
            <person name="Rokhsar D.S."/>
            <person name="Weissenbach J."/>
            <person name="Armbrust E.V."/>
            <person name="Green B.R."/>
            <person name="Van de Peer Y."/>
            <person name="Grigoriev I.V."/>
        </authorList>
    </citation>
    <scope>NUCLEOTIDE SEQUENCE [LARGE SCALE GENOMIC DNA]</scope>
    <source>
        <strain evidence="7 8">CCMP1335</strain>
    </source>
</reference>
<dbReference type="Pfam" id="PF03151">
    <property type="entry name" value="TPT"/>
    <property type="match status" value="1"/>
</dbReference>
<feature type="domain" description="Sugar phosphate transporter" evidence="6">
    <location>
        <begin position="85"/>
        <end position="379"/>
    </location>
</feature>
<feature type="transmembrane region" description="Helical" evidence="5">
    <location>
        <begin position="27"/>
        <end position="46"/>
    </location>
</feature>
<feature type="transmembrane region" description="Helical" evidence="5">
    <location>
        <begin position="348"/>
        <end position="365"/>
    </location>
</feature>